<dbReference type="AlphaFoldDB" id="A0A9N7Y9G0"/>
<evidence type="ECO:0000313" key="2">
    <source>
        <dbReference type="EMBL" id="CAB1417737.1"/>
    </source>
</evidence>
<feature type="region of interest" description="Disordered" evidence="1">
    <location>
        <begin position="31"/>
        <end position="142"/>
    </location>
</feature>
<proteinExistence type="predicted"/>
<evidence type="ECO:0000313" key="3">
    <source>
        <dbReference type="Proteomes" id="UP001153269"/>
    </source>
</evidence>
<organism evidence="2 3">
    <name type="scientific">Pleuronectes platessa</name>
    <name type="common">European plaice</name>
    <dbReference type="NCBI Taxonomy" id="8262"/>
    <lineage>
        <taxon>Eukaryota</taxon>
        <taxon>Metazoa</taxon>
        <taxon>Chordata</taxon>
        <taxon>Craniata</taxon>
        <taxon>Vertebrata</taxon>
        <taxon>Euteleostomi</taxon>
        <taxon>Actinopterygii</taxon>
        <taxon>Neopterygii</taxon>
        <taxon>Teleostei</taxon>
        <taxon>Neoteleostei</taxon>
        <taxon>Acanthomorphata</taxon>
        <taxon>Carangaria</taxon>
        <taxon>Pleuronectiformes</taxon>
        <taxon>Pleuronectoidei</taxon>
        <taxon>Pleuronectidae</taxon>
        <taxon>Pleuronectes</taxon>
    </lineage>
</organism>
<keyword evidence="3" id="KW-1185">Reference proteome</keyword>
<accession>A0A9N7Y9G0</accession>
<name>A0A9N7Y9G0_PLEPL</name>
<dbReference type="EMBL" id="CADEAL010000280">
    <property type="protein sequence ID" value="CAB1417737.1"/>
    <property type="molecule type" value="Genomic_DNA"/>
</dbReference>
<dbReference type="Proteomes" id="UP001153269">
    <property type="component" value="Unassembled WGS sequence"/>
</dbReference>
<gene>
    <name evidence="2" type="ORF">PLEPLA_LOCUS5556</name>
</gene>
<comment type="caution">
    <text evidence="2">The sequence shown here is derived from an EMBL/GenBank/DDBJ whole genome shotgun (WGS) entry which is preliminary data.</text>
</comment>
<protein>
    <submittedName>
        <fullName evidence="2">Uncharacterized protein</fullName>
    </submittedName>
</protein>
<evidence type="ECO:0000256" key="1">
    <source>
        <dbReference type="SAM" id="MobiDB-lite"/>
    </source>
</evidence>
<reference evidence="2" key="1">
    <citation type="submission" date="2020-03" db="EMBL/GenBank/DDBJ databases">
        <authorList>
            <person name="Weist P."/>
        </authorList>
    </citation>
    <scope>NUCLEOTIDE SEQUENCE</scope>
</reference>
<sequence>MHTAARVSSTGCTASTRTEVVSDSLTVEIHSPPSGLNDHSEESCTTGLAKHGPTSTGTQIHRAPISAGPRDPKCLRSTVPEIYRPPEIKSASDPQCSRSTVPEIHRASISTRPEIYAPEIHSAQDPQCPRSTGPKIHSAYDPQSLRSTGLLVSF</sequence>